<dbReference type="SUPFAM" id="SSF53067">
    <property type="entry name" value="Actin-like ATPase domain"/>
    <property type="match status" value="2"/>
</dbReference>
<comment type="function">
    <text evidence="16">Catalyzes the phosphorylation of pantothenate (Pan), the first step in CoA biosynthesis.</text>
</comment>
<comment type="pathway">
    <text evidence="4 16">Cofactor biosynthesis; coenzyme A biosynthesis; CoA from (R)-pantothenate: step 1/5.</text>
</comment>
<dbReference type="PANTHER" id="PTHR34265">
    <property type="entry name" value="TYPE III PANTOTHENATE KINASE"/>
    <property type="match status" value="1"/>
</dbReference>
<evidence type="ECO:0000256" key="5">
    <source>
        <dbReference type="ARBA" id="ARBA00011738"/>
    </source>
</evidence>
<accession>A0A6I2MIQ2</accession>
<evidence type="ECO:0000256" key="16">
    <source>
        <dbReference type="HAMAP-Rule" id="MF_01274"/>
    </source>
</evidence>
<protein>
    <recommendedName>
        <fullName evidence="15 16">Type III pantothenate kinase</fullName>
        <ecNumber evidence="6 16">2.7.1.33</ecNumber>
    </recommendedName>
    <alternativeName>
        <fullName evidence="16">PanK-III</fullName>
    </alternativeName>
    <alternativeName>
        <fullName evidence="16">Pantothenic acid kinase</fullName>
    </alternativeName>
</protein>
<feature type="binding site" evidence="16">
    <location>
        <position position="172"/>
    </location>
    <ligand>
        <name>substrate</name>
    </ligand>
</feature>
<proteinExistence type="inferred from homology"/>
<evidence type="ECO:0000256" key="4">
    <source>
        <dbReference type="ARBA" id="ARBA00005225"/>
    </source>
</evidence>
<comment type="caution">
    <text evidence="17">The sequence shown here is derived from an EMBL/GenBank/DDBJ whole genome shotgun (WGS) entry which is preliminary data.</text>
</comment>
<dbReference type="OrthoDB" id="9804707at2"/>
<evidence type="ECO:0000256" key="6">
    <source>
        <dbReference type="ARBA" id="ARBA00012102"/>
    </source>
</evidence>
<comment type="catalytic activity">
    <reaction evidence="1 16">
        <text>(R)-pantothenate + ATP = (R)-4'-phosphopantothenate + ADP + H(+)</text>
        <dbReference type="Rhea" id="RHEA:16373"/>
        <dbReference type="ChEBI" id="CHEBI:10986"/>
        <dbReference type="ChEBI" id="CHEBI:15378"/>
        <dbReference type="ChEBI" id="CHEBI:29032"/>
        <dbReference type="ChEBI" id="CHEBI:30616"/>
        <dbReference type="ChEBI" id="CHEBI:456216"/>
        <dbReference type="EC" id="2.7.1.33"/>
    </reaction>
</comment>
<dbReference type="RefSeq" id="WP_154362857.1">
    <property type="nucleotide sequence ID" value="NZ_CANMYZ010000001.1"/>
</dbReference>
<evidence type="ECO:0000256" key="14">
    <source>
        <dbReference type="ARBA" id="ARBA00038036"/>
    </source>
</evidence>
<feature type="binding site" evidence="16">
    <location>
        <begin position="6"/>
        <end position="13"/>
    </location>
    <ligand>
        <name>ATP</name>
        <dbReference type="ChEBI" id="CHEBI:30616"/>
    </ligand>
</feature>
<dbReference type="CDD" id="cd24015">
    <property type="entry name" value="ASKHA_NBD_PanK-III"/>
    <property type="match status" value="1"/>
</dbReference>
<evidence type="ECO:0000256" key="11">
    <source>
        <dbReference type="ARBA" id="ARBA00022840"/>
    </source>
</evidence>
<comment type="subcellular location">
    <subcellularLocation>
        <location evidence="3 16">Cytoplasm</location>
    </subcellularLocation>
</comment>
<evidence type="ECO:0000256" key="8">
    <source>
        <dbReference type="ARBA" id="ARBA00022679"/>
    </source>
</evidence>
<dbReference type="GO" id="GO:0046872">
    <property type="term" value="F:metal ion binding"/>
    <property type="evidence" value="ECO:0007669"/>
    <property type="project" value="UniProtKB-KW"/>
</dbReference>
<comment type="cofactor">
    <cofactor evidence="2">
        <name>K(+)</name>
        <dbReference type="ChEBI" id="CHEBI:29103"/>
    </cofactor>
</comment>
<feature type="binding site" evidence="16">
    <location>
        <begin position="94"/>
        <end position="97"/>
    </location>
    <ligand>
        <name>substrate</name>
    </ligand>
</feature>
<evidence type="ECO:0000256" key="2">
    <source>
        <dbReference type="ARBA" id="ARBA00001958"/>
    </source>
</evidence>
<evidence type="ECO:0000313" key="18">
    <source>
        <dbReference type="Proteomes" id="UP000443153"/>
    </source>
</evidence>
<feature type="binding site" evidence="16">
    <location>
        <position position="120"/>
    </location>
    <ligand>
        <name>ATP</name>
        <dbReference type="ChEBI" id="CHEBI:30616"/>
    </ligand>
</feature>
<keyword evidence="12 16" id="KW-0630">Potassium</keyword>
<keyword evidence="7 16" id="KW-0963">Cytoplasm</keyword>
<evidence type="ECO:0000256" key="15">
    <source>
        <dbReference type="ARBA" id="ARBA00040883"/>
    </source>
</evidence>
<dbReference type="NCBIfam" id="NF009853">
    <property type="entry name" value="PRK13320.1-5"/>
    <property type="match status" value="1"/>
</dbReference>
<organism evidence="17 18">
    <name type="scientific">Maribacter luteus</name>
    <dbReference type="NCBI Taxonomy" id="2594478"/>
    <lineage>
        <taxon>Bacteria</taxon>
        <taxon>Pseudomonadati</taxon>
        <taxon>Bacteroidota</taxon>
        <taxon>Flavobacteriia</taxon>
        <taxon>Flavobacteriales</taxon>
        <taxon>Flavobacteriaceae</taxon>
        <taxon>Maribacter</taxon>
    </lineage>
</organism>
<evidence type="ECO:0000256" key="9">
    <source>
        <dbReference type="ARBA" id="ARBA00022741"/>
    </source>
</evidence>
<evidence type="ECO:0000256" key="12">
    <source>
        <dbReference type="ARBA" id="ARBA00022958"/>
    </source>
</evidence>
<dbReference type="HAMAP" id="MF_01274">
    <property type="entry name" value="Pantothen_kinase_3"/>
    <property type="match status" value="1"/>
</dbReference>
<evidence type="ECO:0000256" key="1">
    <source>
        <dbReference type="ARBA" id="ARBA00001206"/>
    </source>
</evidence>
<feature type="active site" description="Proton acceptor" evidence="16">
    <location>
        <position position="96"/>
    </location>
</feature>
<keyword evidence="8 16" id="KW-0808">Transferase</keyword>
<evidence type="ECO:0000256" key="3">
    <source>
        <dbReference type="ARBA" id="ARBA00004496"/>
    </source>
</evidence>
<comment type="cofactor">
    <cofactor evidence="16">
        <name>NH4(+)</name>
        <dbReference type="ChEBI" id="CHEBI:28938"/>
    </cofactor>
    <cofactor evidence="16">
        <name>K(+)</name>
        <dbReference type="ChEBI" id="CHEBI:29103"/>
    </cofactor>
    <text evidence="16">A monovalent cation. Ammonium or potassium.</text>
</comment>
<keyword evidence="13 16" id="KW-0173">Coenzyme A biosynthesis</keyword>
<dbReference type="Pfam" id="PF03309">
    <property type="entry name" value="Pan_kinase"/>
    <property type="match status" value="1"/>
</dbReference>
<keyword evidence="10 16" id="KW-0418">Kinase</keyword>
<gene>
    <name evidence="16" type="primary">coaX</name>
    <name evidence="17" type="ORF">GJ691_00980</name>
</gene>
<keyword evidence="11 16" id="KW-0067">ATP-binding</keyword>
<evidence type="ECO:0000256" key="13">
    <source>
        <dbReference type="ARBA" id="ARBA00022993"/>
    </source>
</evidence>
<sequence>MNLIIDAGNTFVKLAVFENGAIVHDIRVELADLVKKAKVIYHEYPQIEWTMVSSVVSLEKTDLKALTVFSKVHVLGHGTKTPFENKYATPETLGVDRIALAAGAFYFKPHCNVLVIDAGTCITYDLITENGEYLGGAISPGLQMRYNALHQQTSKLPLLNPKDPKGLIGNTTESSIHSGVVNGICTELDGVIDQYRMEFKDLTVILTGGDNQFLSKRLKNTIFAFSNFLLKGLNNLLDYNKR</sequence>
<evidence type="ECO:0000313" key="17">
    <source>
        <dbReference type="EMBL" id="MRX62727.1"/>
    </source>
</evidence>
<keyword evidence="18" id="KW-1185">Reference proteome</keyword>
<comment type="subunit">
    <text evidence="5 16">Homodimer.</text>
</comment>
<name>A0A6I2MIQ2_9FLAO</name>
<dbReference type="PANTHER" id="PTHR34265:SF1">
    <property type="entry name" value="TYPE III PANTOTHENATE KINASE"/>
    <property type="match status" value="1"/>
</dbReference>
<dbReference type="EC" id="2.7.1.33" evidence="6 16"/>
<dbReference type="InterPro" id="IPR043129">
    <property type="entry name" value="ATPase_NBD"/>
</dbReference>
<evidence type="ECO:0000256" key="7">
    <source>
        <dbReference type="ARBA" id="ARBA00022490"/>
    </source>
</evidence>
<dbReference type="GO" id="GO:0015937">
    <property type="term" value="P:coenzyme A biosynthetic process"/>
    <property type="evidence" value="ECO:0007669"/>
    <property type="project" value="UniProtKB-UniRule"/>
</dbReference>
<feature type="binding site" evidence="16">
    <location>
        <position position="87"/>
    </location>
    <ligand>
        <name>substrate</name>
    </ligand>
</feature>
<evidence type="ECO:0000256" key="10">
    <source>
        <dbReference type="ARBA" id="ARBA00022777"/>
    </source>
</evidence>
<dbReference type="GO" id="GO:0005524">
    <property type="term" value="F:ATP binding"/>
    <property type="evidence" value="ECO:0007669"/>
    <property type="project" value="UniProtKB-UniRule"/>
</dbReference>
<feature type="binding site" evidence="16">
    <location>
        <position position="117"/>
    </location>
    <ligand>
        <name>K(+)</name>
        <dbReference type="ChEBI" id="CHEBI:29103"/>
    </ligand>
</feature>
<keyword evidence="9 16" id="KW-0547">Nucleotide-binding</keyword>
<dbReference type="GO" id="GO:0004594">
    <property type="term" value="F:pantothenate kinase activity"/>
    <property type="evidence" value="ECO:0007669"/>
    <property type="project" value="UniProtKB-UniRule"/>
</dbReference>
<dbReference type="Proteomes" id="UP000443153">
    <property type="component" value="Unassembled WGS sequence"/>
</dbReference>
<dbReference type="EMBL" id="WKJH01000001">
    <property type="protein sequence ID" value="MRX62727.1"/>
    <property type="molecule type" value="Genomic_DNA"/>
</dbReference>
<dbReference type="AlphaFoldDB" id="A0A6I2MIQ2"/>
<comment type="similarity">
    <text evidence="14 16">Belongs to the type III pantothenate kinase family.</text>
</comment>
<reference evidence="17 18" key="1">
    <citation type="submission" date="2019-11" db="EMBL/GenBank/DDBJ databases">
        <title>Maribacter lutea sp. nov., a marine bacterium isolated from intertidal sand.</title>
        <authorList>
            <person name="Liu A."/>
        </authorList>
    </citation>
    <scope>NUCLEOTIDE SEQUENCE [LARGE SCALE GENOMIC DNA]</scope>
    <source>
        <strain evidence="17 18">RZ05</strain>
    </source>
</reference>
<dbReference type="NCBIfam" id="TIGR00671">
    <property type="entry name" value="baf"/>
    <property type="match status" value="1"/>
</dbReference>
<keyword evidence="16" id="KW-0479">Metal-binding</keyword>
<dbReference type="UniPathway" id="UPA00241">
    <property type="reaction ID" value="UER00352"/>
</dbReference>
<dbReference type="InterPro" id="IPR004619">
    <property type="entry name" value="Type_III_PanK"/>
</dbReference>
<dbReference type="Gene3D" id="3.30.420.40">
    <property type="match status" value="2"/>
</dbReference>
<dbReference type="GO" id="GO:0005737">
    <property type="term" value="C:cytoplasm"/>
    <property type="evidence" value="ECO:0007669"/>
    <property type="project" value="UniProtKB-SubCell"/>
</dbReference>